<organism evidence="1 2">
    <name type="scientific">Camellia lanceoleosa</name>
    <dbReference type="NCBI Taxonomy" id="1840588"/>
    <lineage>
        <taxon>Eukaryota</taxon>
        <taxon>Viridiplantae</taxon>
        <taxon>Streptophyta</taxon>
        <taxon>Embryophyta</taxon>
        <taxon>Tracheophyta</taxon>
        <taxon>Spermatophyta</taxon>
        <taxon>Magnoliopsida</taxon>
        <taxon>eudicotyledons</taxon>
        <taxon>Gunneridae</taxon>
        <taxon>Pentapetalae</taxon>
        <taxon>asterids</taxon>
        <taxon>Ericales</taxon>
        <taxon>Theaceae</taxon>
        <taxon>Camellia</taxon>
    </lineage>
</organism>
<name>A0ACC0IAD9_9ERIC</name>
<gene>
    <name evidence="1" type="ORF">LOK49_LG03G03015</name>
</gene>
<dbReference type="Proteomes" id="UP001060215">
    <property type="component" value="Chromosome 6"/>
</dbReference>
<accession>A0ACC0IAD9</accession>
<reference evidence="1 2" key="1">
    <citation type="journal article" date="2022" name="Plant J.">
        <title>Chromosome-level genome of Camellia lanceoleosa provides a valuable resource for understanding genome evolution and self-incompatibility.</title>
        <authorList>
            <person name="Gong W."/>
            <person name="Xiao S."/>
            <person name="Wang L."/>
            <person name="Liao Z."/>
            <person name="Chang Y."/>
            <person name="Mo W."/>
            <person name="Hu G."/>
            <person name="Li W."/>
            <person name="Zhao G."/>
            <person name="Zhu H."/>
            <person name="Hu X."/>
            <person name="Ji K."/>
            <person name="Xiang X."/>
            <person name="Song Q."/>
            <person name="Yuan D."/>
            <person name="Jin S."/>
            <person name="Zhang L."/>
        </authorList>
    </citation>
    <scope>NUCLEOTIDE SEQUENCE [LARGE SCALE GENOMIC DNA]</scope>
    <source>
        <strain evidence="1">SQ_2022a</strain>
    </source>
</reference>
<keyword evidence="2" id="KW-1185">Reference proteome</keyword>
<protein>
    <submittedName>
        <fullName evidence="1">Uncharacterized protein</fullName>
    </submittedName>
</protein>
<evidence type="ECO:0000313" key="1">
    <source>
        <dbReference type="EMBL" id="KAI8022503.1"/>
    </source>
</evidence>
<proteinExistence type="predicted"/>
<sequence>MHLYLLFLQTDIWSRCDTWSCCDTCLLYPPPRASHCSICNNCVDRFDHHCPWRSSLLVGSTVFHFYLICTNQTTYENFRYRYDKKENPFNNGIVKNLKEIFLSKTPHSVINFKEWVVEEADPTMESINQKFGREMIDSINKLDIEMRGVLSKDGGILIPNILQNLDYTGIDDNLKKEKGMMYLIHCSLLLRKNIDTHSGAPITAIVQV</sequence>
<evidence type="ECO:0000313" key="2">
    <source>
        <dbReference type="Proteomes" id="UP001060215"/>
    </source>
</evidence>
<comment type="caution">
    <text evidence="1">The sequence shown here is derived from an EMBL/GenBank/DDBJ whole genome shotgun (WGS) entry which is preliminary data.</text>
</comment>
<dbReference type="EMBL" id="CM045763">
    <property type="protein sequence ID" value="KAI8022503.1"/>
    <property type="molecule type" value="Genomic_DNA"/>
</dbReference>